<keyword evidence="2" id="KW-0472">Membrane</keyword>
<feature type="compositionally biased region" description="Basic and acidic residues" evidence="1">
    <location>
        <begin position="126"/>
        <end position="135"/>
    </location>
</feature>
<dbReference type="EMBL" id="CAWUON010000014">
    <property type="protein sequence ID" value="CAK7265837.1"/>
    <property type="molecule type" value="Genomic_DNA"/>
</dbReference>
<feature type="compositionally biased region" description="Acidic residues" evidence="1">
    <location>
        <begin position="71"/>
        <end position="83"/>
    </location>
</feature>
<evidence type="ECO:0000256" key="2">
    <source>
        <dbReference type="SAM" id="Phobius"/>
    </source>
</evidence>
<comment type="caution">
    <text evidence="3">The sequence shown here is derived from an EMBL/GenBank/DDBJ whole genome shotgun (WGS) entry which is preliminary data.</text>
</comment>
<feature type="transmembrane region" description="Helical" evidence="2">
    <location>
        <begin position="358"/>
        <end position="382"/>
    </location>
</feature>
<evidence type="ECO:0000256" key="1">
    <source>
        <dbReference type="SAM" id="MobiDB-lite"/>
    </source>
</evidence>
<keyword evidence="2" id="KW-1133">Transmembrane helix</keyword>
<feature type="region of interest" description="Disordered" evidence="1">
    <location>
        <begin position="420"/>
        <end position="450"/>
    </location>
</feature>
<proteinExistence type="predicted"/>
<evidence type="ECO:0000313" key="3">
    <source>
        <dbReference type="EMBL" id="CAK7265837.1"/>
    </source>
</evidence>
<gene>
    <name evidence="3" type="ORF">SEPCBS119000_001722</name>
</gene>
<accession>A0ABP0DCG8</accession>
<feature type="compositionally biased region" description="Basic and acidic residues" evidence="1">
    <location>
        <begin position="150"/>
        <end position="162"/>
    </location>
</feature>
<protein>
    <recommendedName>
        <fullName evidence="5">Ring-like domain-containing protein</fullName>
    </recommendedName>
</protein>
<sequence length="450" mass="48886">MLDYFNVKKNRKPVGSGISSTRRSHEQQDEEQPPKQPPRPVTAIEDVPVLDRDEQSFLENLTLQWSVSDDGMGDDLYDGDDTDMGQRPPLPPRIKTPDLTWDSDSESFVKGERLVAVDNDVLGQPGEKKKQESRRGGGVGRLATMFSSRKTKDKDKDKENRPHAAHLVVPGQVDVDAEASAENRQVAVSQSEEERERDDLARVLDDLDFAQAKEPEEGKSPSKASKFTVSLSAESTALVHRFVTVLKDLVHGVPTAADDLKNLLEDRDGTLARGYERLPGSLRKLVSQLPTKLTSSLAPELMAAAAASQGIQHEEARAGAARGVDIKTSAKTLLPFLTKPNAIVKMLKAIMNALKLRWPAFIGTSAIWSVALFLLLFVLWYCHKRGREVRLGREAGGVPGSDIADAAGPADVGEPPIIIEEASRDSNASTSAAAKTSAMPRPPIGADAPK</sequence>
<feature type="region of interest" description="Disordered" evidence="1">
    <location>
        <begin position="68"/>
        <end position="102"/>
    </location>
</feature>
<name>A0ABP0DCG8_9PEZI</name>
<organism evidence="3 4">
    <name type="scientific">Sporothrix epigloea</name>
    <dbReference type="NCBI Taxonomy" id="1892477"/>
    <lineage>
        <taxon>Eukaryota</taxon>
        <taxon>Fungi</taxon>
        <taxon>Dikarya</taxon>
        <taxon>Ascomycota</taxon>
        <taxon>Pezizomycotina</taxon>
        <taxon>Sordariomycetes</taxon>
        <taxon>Sordariomycetidae</taxon>
        <taxon>Ophiostomatales</taxon>
        <taxon>Ophiostomataceae</taxon>
        <taxon>Sporothrix</taxon>
    </lineage>
</organism>
<evidence type="ECO:0008006" key="5">
    <source>
        <dbReference type="Google" id="ProtNLM"/>
    </source>
</evidence>
<keyword evidence="4" id="KW-1185">Reference proteome</keyword>
<feature type="compositionally biased region" description="Low complexity" evidence="1">
    <location>
        <begin position="426"/>
        <end position="438"/>
    </location>
</feature>
<evidence type="ECO:0000313" key="4">
    <source>
        <dbReference type="Proteomes" id="UP001642502"/>
    </source>
</evidence>
<feature type="region of interest" description="Disordered" evidence="1">
    <location>
        <begin position="1"/>
        <end position="44"/>
    </location>
</feature>
<dbReference type="Proteomes" id="UP001642502">
    <property type="component" value="Unassembled WGS sequence"/>
</dbReference>
<feature type="region of interest" description="Disordered" evidence="1">
    <location>
        <begin position="121"/>
        <end position="165"/>
    </location>
</feature>
<reference evidence="3 4" key="1">
    <citation type="submission" date="2024-01" db="EMBL/GenBank/DDBJ databases">
        <authorList>
            <person name="Allen C."/>
            <person name="Tagirdzhanova G."/>
        </authorList>
    </citation>
    <scope>NUCLEOTIDE SEQUENCE [LARGE SCALE GENOMIC DNA]</scope>
    <source>
        <strain evidence="3 4">CBS 119000</strain>
    </source>
</reference>
<keyword evidence="2" id="KW-0812">Transmembrane</keyword>